<dbReference type="Pfam" id="PF12325">
    <property type="entry name" value="TMF_TATA_bd"/>
    <property type="match status" value="1"/>
</dbReference>
<feature type="compositionally biased region" description="Low complexity" evidence="5">
    <location>
        <begin position="163"/>
        <end position="197"/>
    </location>
</feature>
<organism evidence="7 8">
    <name type="scientific">Ascoidea rubescens DSM 1968</name>
    <dbReference type="NCBI Taxonomy" id="1344418"/>
    <lineage>
        <taxon>Eukaryota</taxon>
        <taxon>Fungi</taxon>
        <taxon>Dikarya</taxon>
        <taxon>Ascomycota</taxon>
        <taxon>Saccharomycotina</taxon>
        <taxon>Saccharomycetes</taxon>
        <taxon>Ascoideaceae</taxon>
        <taxon>Ascoidea</taxon>
    </lineage>
</organism>
<dbReference type="InParanoid" id="A0A1D2VE31"/>
<dbReference type="FunCoup" id="A0A1D2VE31">
    <property type="interactions" value="506"/>
</dbReference>
<feature type="domain" description="TATA element modulatory factor 1 TATA binding" evidence="6">
    <location>
        <begin position="747"/>
        <end position="855"/>
    </location>
</feature>
<dbReference type="GO" id="GO:0005783">
    <property type="term" value="C:endoplasmic reticulum"/>
    <property type="evidence" value="ECO:0007669"/>
    <property type="project" value="TreeGrafter"/>
</dbReference>
<evidence type="ECO:0000313" key="7">
    <source>
        <dbReference type="EMBL" id="ODV59886.1"/>
    </source>
</evidence>
<protein>
    <recommendedName>
        <fullName evidence="6">TATA element modulatory factor 1 TATA binding domain-containing protein</fullName>
    </recommendedName>
</protein>
<dbReference type="PANTHER" id="PTHR46515">
    <property type="entry name" value="TATA ELEMENT MODULATORY FACTOR TMF1"/>
    <property type="match status" value="1"/>
</dbReference>
<keyword evidence="3 4" id="KW-0175">Coiled coil</keyword>
<feature type="compositionally biased region" description="Polar residues" evidence="5">
    <location>
        <begin position="45"/>
        <end position="65"/>
    </location>
</feature>
<dbReference type="Pfam" id="PF12329">
    <property type="entry name" value="TMF_DNA_bd"/>
    <property type="match status" value="1"/>
</dbReference>
<evidence type="ECO:0000256" key="2">
    <source>
        <dbReference type="ARBA" id="ARBA00023034"/>
    </source>
</evidence>
<feature type="compositionally biased region" description="Low complexity" evidence="5">
    <location>
        <begin position="106"/>
        <end position="129"/>
    </location>
</feature>
<dbReference type="AlphaFoldDB" id="A0A1D2VE31"/>
<evidence type="ECO:0000256" key="1">
    <source>
        <dbReference type="ARBA" id="ARBA00004555"/>
    </source>
</evidence>
<dbReference type="GeneID" id="30965559"/>
<feature type="compositionally biased region" description="Low complexity" evidence="5">
    <location>
        <begin position="27"/>
        <end position="44"/>
    </location>
</feature>
<dbReference type="STRING" id="1344418.A0A1D2VE31"/>
<evidence type="ECO:0000256" key="4">
    <source>
        <dbReference type="SAM" id="Coils"/>
    </source>
</evidence>
<feature type="compositionally biased region" description="Basic residues" evidence="5">
    <location>
        <begin position="92"/>
        <end position="105"/>
    </location>
</feature>
<feature type="region of interest" description="Disordered" evidence="5">
    <location>
        <begin position="1"/>
        <end position="129"/>
    </location>
</feature>
<feature type="coiled-coil region" evidence="4">
    <location>
        <begin position="544"/>
        <end position="638"/>
    </location>
</feature>
<accession>A0A1D2VE31</accession>
<keyword evidence="8" id="KW-1185">Reference proteome</keyword>
<proteinExistence type="predicted"/>
<dbReference type="GO" id="GO:0005794">
    <property type="term" value="C:Golgi apparatus"/>
    <property type="evidence" value="ECO:0007669"/>
    <property type="project" value="UniProtKB-SubCell"/>
</dbReference>
<evidence type="ECO:0000313" key="8">
    <source>
        <dbReference type="Proteomes" id="UP000095038"/>
    </source>
</evidence>
<dbReference type="PANTHER" id="PTHR46515:SF1">
    <property type="entry name" value="TATA ELEMENT MODULATORY FACTOR"/>
    <property type="match status" value="1"/>
</dbReference>
<dbReference type="Proteomes" id="UP000095038">
    <property type="component" value="Unassembled WGS sequence"/>
</dbReference>
<dbReference type="EMBL" id="KV454484">
    <property type="protein sequence ID" value="ODV59886.1"/>
    <property type="molecule type" value="Genomic_DNA"/>
</dbReference>
<feature type="compositionally biased region" description="Polar residues" evidence="5">
    <location>
        <begin position="153"/>
        <end position="162"/>
    </location>
</feature>
<reference evidence="8" key="1">
    <citation type="submission" date="2016-05" db="EMBL/GenBank/DDBJ databases">
        <title>Comparative genomics of biotechnologically important yeasts.</title>
        <authorList>
            <consortium name="DOE Joint Genome Institute"/>
            <person name="Riley R."/>
            <person name="Haridas S."/>
            <person name="Wolfe K.H."/>
            <person name="Lopes M.R."/>
            <person name="Hittinger C.T."/>
            <person name="Goker M."/>
            <person name="Salamov A."/>
            <person name="Wisecaver J."/>
            <person name="Long T.M."/>
            <person name="Aerts A.L."/>
            <person name="Barry K."/>
            <person name="Choi C."/>
            <person name="Clum A."/>
            <person name="Coughlan A.Y."/>
            <person name="Deshpande S."/>
            <person name="Douglass A.P."/>
            <person name="Hanson S.J."/>
            <person name="Klenk H.-P."/>
            <person name="Labutti K."/>
            <person name="Lapidus A."/>
            <person name="Lindquist E."/>
            <person name="Lipzen A."/>
            <person name="Meier-Kolthoff J.P."/>
            <person name="Ohm R.A."/>
            <person name="Otillar R.P."/>
            <person name="Pangilinan J."/>
            <person name="Peng Y."/>
            <person name="Rokas A."/>
            <person name="Rosa C.A."/>
            <person name="Scheuner C."/>
            <person name="Sibirny A.A."/>
            <person name="Slot J.C."/>
            <person name="Stielow J.B."/>
            <person name="Sun H."/>
            <person name="Kurtzman C.P."/>
            <person name="Blackwell M."/>
            <person name="Grigoriev I.V."/>
            <person name="Jeffries T.W."/>
        </authorList>
    </citation>
    <scope>NUCLEOTIDE SEQUENCE [LARGE SCALE GENOMIC DNA]</scope>
    <source>
        <strain evidence="8">DSM 1968</strain>
    </source>
</reference>
<dbReference type="InterPro" id="IPR052602">
    <property type="entry name" value="Growth_transcription_reg"/>
</dbReference>
<dbReference type="InterPro" id="IPR022092">
    <property type="entry name" value="TMF_DNA-bd"/>
</dbReference>
<evidence type="ECO:0000256" key="5">
    <source>
        <dbReference type="SAM" id="MobiDB-lite"/>
    </source>
</evidence>
<name>A0A1D2VE31_9ASCO</name>
<evidence type="ECO:0000256" key="3">
    <source>
        <dbReference type="ARBA" id="ARBA00023054"/>
    </source>
</evidence>
<feature type="coiled-coil region" evidence="4">
    <location>
        <begin position="754"/>
        <end position="854"/>
    </location>
</feature>
<dbReference type="OrthoDB" id="74178at2759"/>
<comment type="subcellular location">
    <subcellularLocation>
        <location evidence="1">Golgi apparatus</location>
    </subcellularLocation>
</comment>
<feature type="region of interest" description="Disordered" evidence="5">
    <location>
        <begin position="153"/>
        <end position="197"/>
    </location>
</feature>
<evidence type="ECO:0000259" key="6">
    <source>
        <dbReference type="Pfam" id="PF12325"/>
    </source>
</evidence>
<feature type="region of interest" description="Disordered" evidence="5">
    <location>
        <begin position="441"/>
        <end position="477"/>
    </location>
</feature>
<keyword evidence="2" id="KW-0333">Golgi apparatus</keyword>
<gene>
    <name evidence="7" type="ORF">ASCRUDRAFT_71378</name>
</gene>
<dbReference type="InterPro" id="IPR022091">
    <property type="entry name" value="TMF_TATA-bd"/>
</dbReference>
<sequence length="865" mass="98693">MSDSHLHIPLQPNDLLVEESNSHVANDPSSPRDLAADDALAVSSNETANDSTNIKSANDNNNDVDNTGPADKPTKRLTMQERLSMAVASKNSKSKKKNKKKRKNLNKSLLLSDNSINDPLSPRSSISSIPPNLQSLVDLDENNSSSKISIHTASVSKSQLQLDNPNNDVITVDNNNDGNDINTSNHDLNENSSNRDSNNNQELLTIINSLNVQIQTLNKSHSIEISKLKDKLNSTLDQSSFEKKLKEKDDQINDLLIEGQKLSMTELKLTTLVKNLRLKELDQNDLINNLNDRISGYDLKFIELNESINNLKSNEKKLIQDNSFYKKFEENYNQLLSNYNDLDLKYKDLKSKNFEIKYKSQLDLYKDETIKNENLNKKINDLTIEKQLIQKNLTNQLNSLTLENNNLSFQLKQLKEENSNETSRLENKLEELRIINENYDQNRNNFNNHNNSNSNSTETNNSEPDNLNQNETNTITNYNTNTEFSSLEIKYNKLLKQNQILNDQYKTSAENFSKIELSLSSKINKLQDELNNKNLLHLNNLKNIRNLTENLNSIKEENNKLSTEKFEISVTLNKIEEKFKIKEDEVKSLQDKFKELSSKLNNNSLIKNNNSDHLNEKIKELEQENSRLKDKVNALQASFELMPPPIVPPILGSRNSSASSWSADYSDQFNGTKNPTAIHSRRSSFFLNNNNNKYNENNVGVILSNSNEDLNSLTSPTRTITNGFDSSSISVYNEKKTPITLGTGSIGSSNVQVISRMTNQIRSLKTEMFQIKEELNKNQKEKKEAGNEILRLLKDNERVKQLEAEKVELQEEIKKIEKQYVASLEILGEKSERVEELKADVMDLKELLRDQVQQIVLLQAAIKNK</sequence>
<dbReference type="RefSeq" id="XP_020046193.1">
    <property type="nucleotide sequence ID" value="XM_020191923.1"/>
</dbReference>